<reference evidence="2" key="1">
    <citation type="journal article" date="2020" name="Microb. Genom.">
        <title>Genetic diversity of clinical and environmental Mucorales isolates obtained from an investigation of mucormycosis cases among solid organ transplant recipients.</title>
        <authorList>
            <person name="Nguyen M.H."/>
            <person name="Kaul D."/>
            <person name="Muto C."/>
            <person name="Cheng S.J."/>
            <person name="Richter R.A."/>
            <person name="Bruno V.M."/>
            <person name="Liu G."/>
            <person name="Beyhan S."/>
            <person name="Sundermann A.J."/>
            <person name="Mounaud S."/>
            <person name="Pasculle A.W."/>
            <person name="Nierman W.C."/>
            <person name="Driscoll E."/>
            <person name="Cumbie R."/>
            <person name="Clancy C.J."/>
            <person name="Dupont C.L."/>
        </authorList>
    </citation>
    <scope>NUCLEOTIDE SEQUENCE</scope>
    <source>
        <strain evidence="2">GL16</strain>
    </source>
</reference>
<name>A0A9P6XZR4_RHIOR</name>
<dbReference type="PANTHER" id="PTHR12277">
    <property type="entry name" value="ALPHA/BETA HYDROLASE DOMAIN-CONTAINING PROTEIN"/>
    <property type="match status" value="1"/>
</dbReference>
<comment type="caution">
    <text evidence="2">The sequence shown here is derived from an EMBL/GenBank/DDBJ whole genome shotgun (WGS) entry which is preliminary data.</text>
</comment>
<dbReference type="InterPro" id="IPR000073">
    <property type="entry name" value="AB_hydrolase_1"/>
</dbReference>
<dbReference type="AlphaFoldDB" id="A0A9P6XZR4"/>
<accession>A0A9P6XZR4</accession>
<dbReference type="InterPro" id="IPR029058">
    <property type="entry name" value="AB_hydrolase_fold"/>
</dbReference>
<proteinExistence type="predicted"/>
<evidence type="ECO:0000313" key="3">
    <source>
        <dbReference type="Proteomes" id="UP000717996"/>
    </source>
</evidence>
<dbReference type="Pfam" id="PF00561">
    <property type="entry name" value="Abhydrolase_1"/>
    <property type="match status" value="1"/>
</dbReference>
<dbReference type="Gene3D" id="3.40.50.1820">
    <property type="entry name" value="alpha/beta hydrolase"/>
    <property type="match status" value="1"/>
</dbReference>
<dbReference type="PANTHER" id="PTHR12277:SF81">
    <property type="entry name" value="PROTEIN ABHD13"/>
    <property type="match status" value="1"/>
</dbReference>
<dbReference type="EMBL" id="JAANIT010002589">
    <property type="protein sequence ID" value="KAG1536000.1"/>
    <property type="molecule type" value="Genomic_DNA"/>
</dbReference>
<organism evidence="2 3">
    <name type="scientific">Rhizopus oryzae</name>
    <name type="common">Mucormycosis agent</name>
    <name type="synonym">Rhizopus arrhizus var. delemar</name>
    <dbReference type="NCBI Taxonomy" id="64495"/>
    <lineage>
        <taxon>Eukaryota</taxon>
        <taxon>Fungi</taxon>
        <taxon>Fungi incertae sedis</taxon>
        <taxon>Mucoromycota</taxon>
        <taxon>Mucoromycotina</taxon>
        <taxon>Mucoromycetes</taxon>
        <taxon>Mucorales</taxon>
        <taxon>Mucorineae</taxon>
        <taxon>Rhizopodaceae</taxon>
        <taxon>Rhizopus</taxon>
    </lineage>
</organism>
<protein>
    <recommendedName>
        <fullName evidence="1">AB hydrolase-1 domain-containing protein</fullName>
    </recommendedName>
</protein>
<dbReference type="SUPFAM" id="SSF53474">
    <property type="entry name" value="alpha/beta-Hydrolases"/>
    <property type="match status" value="1"/>
</dbReference>
<gene>
    <name evidence="2" type="ORF">G6F51_011213</name>
</gene>
<feature type="domain" description="AB hydrolase-1" evidence="1">
    <location>
        <begin position="60"/>
        <end position="167"/>
    </location>
</feature>
<dbReference type="Proteomes" id="UP000717996">
    <property type="component" value="Unassembled WGS sequence"/>
</dbReference>
<dbReference type="OrthoDB" id="446723at2759"/>
<evidence type="ECO:0000313" key="2">
    <source>
        <dbReference type="EMBL" id="KAG1536000.1"/>
    </source>
</evidence>
<sequence length="311" mass="35881">MPEYYGFRHGRVRNVRIQTQDNVTIGAWHILPADYYEKYQKHSKFDFNTIFDDALKDYDTFIYFHGNALHRVSSWRIEFYKLFSSKFSHSNLIAIDYRGFGDSESTPTEEGLRLDAQGTLKWLNERQVTNDRISLIGHSLGTGVATTLAYEMAKSGQPAKSLILQAGYASITTLVFEYNILPYLPLLTPLTYYPVLEEWAISNINHRFNSLSRIQHVECPVLIIYGTKDWEIPILNSHKLFYQAITIGDEEYSDIEGLVNKTVIRHVIPNEAVIYKSKQKPQVNLVGVNHADHNNLGYFEITYESIKEIVE</sequence>
<evidence type="ECO:0000259" key="1">
    <source>
        <dbReference type="Pfam" id="PF00561"/>
    </source>
</evidence>